<accession>A0ABW7YGP3</accession>
<sequence length="68" mass="6639">MTATVRRLAAIAALTASLTAAGLATAGAASADEFNGGITDTVSVSDDLQIALTLPARLTYSLTSGALG</sequence>
<keyword evidence="3" id="KW-1185">Reference proteome</keyword>
<feature type="chain" id="PRO_5046402322" evidence="1">
    <location>
        <begin position="32"/>
        <end position="68"/>
    </location>
</feature>
<gene>
    <name evidence="2" type="ORF">ACIA8P_44590</name>
</gene>
<evidence type="ECO:0000313" key="2">
    <source>
        <dbReference type="EMBL" id="MFI5681594.1"/>
    </source>
</evidence>
<proteinExistence type="predicted"/>
<evidence type="ECO:0000313" key="3">
    <source>
        <dbReference type="Proteomes" id="UP001612415"/>
    </source>
</evidence>
<organism evidence="2 3">
    <name type="scientific">Streptomyces cellulosae</name>
    <dbReference type="NCBI Taxonomy" id="1968"/>
    <lineage>
        <taxon>Bacteria</taxon>
        <taxon>Bacillati</taxon>
        <taxon>Actinomycetota</taxon>
        <taxon>Actinomycetes</taxon>
        <taxon>Kitasatosporales</taxon>
        <taxon>Streptomycetaceae</taxon>
        <taxon>Streptomyces</taxon>
    </lineage>
</organism>
<name>A0ABW7YGP3_STRCE</name>
<protein>
    <submittedName>
        <fullName evidence="2">Uncharacterized protein</fullName>
    </submittedName>
</protein>
<dbReference type="Proteomes" id="UP001612415">
    <property type="component" value="Unassembled WGS sequence"/>
</dbReference>
<dbReference type="RefSeq" id="WP_398662388.1">
    <property type="nucleotide sequence ID" value="NZ_JBITDC010000030.1"/>
</dbReference>
<evidence type="ECO:0000256" key="1">
    <source>
        <dbReference type="SAM" id="SignalP"/>
    </source>
</evidence>
<comment type="caution">
    <text evidence="2">The sequence shown here is derived from an EMBL/GenBank/DDBJ whole genome shotgun (WGS) entry which is preliminary data.</text>
</comment>
<feature type="signal peptide" evidence="1">
    <location>
        <begin position="1"/>
        <end position="31"/>
    </location>
</feature>
<dbReference type="EMBL" id="JBITDC010000030">
    <property type="protein sequence ID" value="MFI5681594.1"/>
    <property type="molecule type" value="Genomic_DNA"/>
</dbReference>
<reference evidence="2 3" key="1">
    <citation type="submission" date="2024-10" db="EMBL/GenBank/DDBJ databases">
        <title>The Natural Products Discovery Center: Release of the First 8490 Sequenced Strains for Exploring Actinobacteria Biosynthetic Diversity.</title>
        <authorList>
            <person name="Kalkreuter E."/>
            <person name="Kautsar S.A."/>
            <person name="Yang D."/>
            <person name="Bader C.D."/>
            <person name="Teijaro C.N."/>
            <person name="Fluegel L."/>
            <person name="Davis C.M."/>
            <person name="Simpson J.R."/>
            <person name="Lauterbach L."/>
            <person name="Steele A.D."/>
            <person name="Gui C."/>
            <person name="Meng S."/>
            <person name="Li G."/>
            <person name="Viehrig K."/>
            <person name="Ye F."/>
            <person name="Su P."/>
            <person name="Kiefer A.F."/>
            <person name="Nichols A."/>
            <person name="Cepeda A.J."/>
            <person name="Yan W."/>
            <person name="Fan B."/>
            <person name="Jiang Y."/>
            <person name="Adhikari A."/>
            <person name="Zheng C.-J."/>
            <person name="Schuster L."/>
            <person name="Cowan T.M."/>
            <person name="Smanski M.J."/>
            <person name="Chevrette M.G."/>
            <person name="De Carvalho L.P.S."/>
            <person name="Shen B."/>
        </authorList>
    </citation>
    <scope>NUCLEOTIDE SEQUENCE [LARGE SCALE GENOMIC DNA]</scope>
    <source>
        <strain evidence="2 3">NPDC051599</strain>
    </source>
</reference>
<keyword evidence="1" id="KW-0732">Signal</keyword>